<dbReference type="SUPFAM" id="SSF53474">
    <property type="entry name" value="alpha/beta-Hydrolases"/>
    <property type="match status" value="1"/>
</dbReference>
<feature type="region of interest" description="Disordered" evidence="1">
    <location>
        <begin position="1"/>
        <end position="34"/>
    </location>
</feature>
<dbReference type="InterPro" id="IPR029058">
    <property type="entry name" value="AB_hydrolase_fold"/>
</dbReference>
<sequence>MSAVNESGYQGPTITNTASRHNKNKNKKQTPTAAPLQFHGGGMIMGSAAEQKLIPQTLVHLSRVPIFDVEYRLASSGYIHRGWNAGCLPYECVVYASKLAGAGVQTKFHFPCGLGCRME</sequence>
<gene>
    <name evidence="2" type="ORF">DSM5745_11395</name>
</gene>
<dbReference type="RefSeq" id="XP_026598046.1">
    <property type="nucleotide sequence ID" value="XM_026753411.1"/>
</dbReference>
<dbReference type="Proteomes" id="UP000256690">
    <property type="component" value="Unassembled WGS sequence"/>
</dbReference>
<accession>A0A3D8Q889</accession>
<proteinExistence type="predicted"/>
<feature type="compositionally biased region" description="Polar residues" evidence="1">
    <location>
        <begin position="1"/>
        <end position="19"/>
    </location>
</feature>
<evidence type="ECO:0000313" key="3">
    <source>
        <dbReference type="Proteomes" id="UP000256690"/>
    </source>
</evidence>
<reference evidence="2 3" key="1">
    <citation type="journal article" date="2018" name="IMA Fungus">
        <title>IMA Genome-F 9: Draft genome sequence of Annulohypoxylon stygium, Aspergillus mulundensis, Berkeleyomyces basicola (syn. Thielaviopsis basicola), Ceratocystis smalleyi, two Cercospora beticola strains, Coleophoma cylindrospora, Fusarium fracticaudum, Phialophora cf. hyalina, and Morchella septimelata.</title>
        <authorList>
            <person name="Wingfield B.D."/>
            <person name="Bills G.F."/>
            <person name="Dong Y."/>
            <person name="Huang W."/>
            <person name="Nel W.J."/>
            <person name="Swalarsk-Parry B.S."/>
            <person name="Vaghefi N."/>
            <person name="Wilken P.M."/>
            <person name="An Z."/>
            <person name="de Beer Z.W."/>
            <person name="De Vos L."/>
            <person name="Chen L."/>
            <person name="Duong T.A."/>
            <person name="Gao Y."/>
            <person name="Hammerbacher A."/>
            <person name="Kikkert J.R."/>
            <person name="Li Y."/>
            <person name="Li H."/>
            <person name="Li K."/>
            <person name="Li Q."/>
            <person name="Liu X."/>
            <person name="Ma X."/>
            <person name="Naidoo K."/>
            <person name="Pethybridge S.J."/>
            <person name="Sun J."/>
            <person name="Steenkamp E.T."/>
            <person name="van der Nest M.A."/>
            <person name="van Wyk S."/>
            <person name="Wingfield M.J."/>
            <person name="Xiong C."/>
            <person name="Yue Q."/>
            <person name="Zhang X."/>
        </authorList>
    </citation>
    <scope>NUCLEOTIDE SEQUENCE [LARGE SCALE GENOMIC DNA]</scope>
    <source>
        <strain evidence="2 3">DSM 5745</strain>
    </source>
</reference>
<keyword evidence="3" id="KW-1185">Reference proteome</keyword>
<evidence type="ECO:0000313" key="2">
    <source>
        <dbReference type="EMBL" id="RDW57877.1"/>
    </source>
</evidence>
<dbReference type="Gene3D" id="3.40.50.1820">
    <property type="entry name" value="alpha/beta hydrolase"/>
    <property type="match status" value="1"/>
</dbReference>
<protein>
    <submittedName>
        <fullName evidence="2">Uncharacterized protein</fullName>
    </submittedName>
</protein>
<organism evidence="2 3">
    <name type="scientific">Aspergillus mulundensis</name>
    <dbReference type="NCBI Taxonomy" id="1810919"/>
    <lineage>
        <taxon>Eukaryota</taxon>
        <taxon>Fungi</taxon>
        <taxon>Dikarya</taxon>
        <taxon>Ascomycota</taxon>
        <taxon>Pezizomycotina</taxon>
        <taxon>Eurotiomycetes</taxon>
        <taxon>Eurotiomycetidae</taxon>
        <taxon>Eurotiales</taxon>
        <taxon>Aspergillaceae</taxon>
        <taxon>Aspergillus</taxon>
        <taxon>Aspergillus subgen. Nidulantes</taxon>
    </lineage>
</organism>
<name>A0A3D8Q889_9EURO</name>
<dbReference type="AlphaFoldDB" id="A0A3D8Q889"/>
<dbReference type="GeneID" id="38121765"/>
<evidence type="ECO:0000256" key="1">
    <source>
        <dbReference type="SAM" id="MobiDB-lite"/>
    </source>
</evidence>
<comment type="caution">
    <text evidence="2">The sequence shown here is derived from an EMBL/GenBank/DDBJ whole genome shotgun (WGS) entry which is preliminary data.</text>
</comment>
<dbReference type="EMBL" id="PVWQ01000026">
    <property type="protein sequence ID" value="RDW57877.1"/>
    <property type="molecule type" value="Genomic_DNA"/>
</dbReference>